<feature type="region of interest" description="Disordered" evidence="1">
    <location>
        <begin position="1"/>
        <end position="30"/>
    </location>
</feature>
<evidence type="ECO:0000256" key="1">
    <source>
        <dbReference type="SAM" id="MobiDB-lite"/>
    </source>
</evidence>
<dbReference type="AlphaFoldDB" id="A0A4Y2GWQ6"/>
<protein>
    <submittedName>
        <fullName evidence="2">Uncharacterized protein</fullName>
    </submittedName>
</protein>
<evidence type="ECO:0000313" key="3">
    <source>
        <dbReference type="Proteomes" id="UP000499080"/>
    </source>
</evidence>
<evidence type="ECO:0000313" key="2">
    <source>
        <dbReference type="EMBL" id="GBM57557.1"/>
    </source>
</evidence>
<dbReference type="Proteomes" id="UP000499080">
    <property type="component" value="Unassembled WGS sequence"/>
</dbReference>
<accession>A0A4Y2GWQ6</accession>
<reference evidence="2 3" key="1">
    <citation type="journal article" date="2019" name="Sci. Rep.">
        <title>Orb-weaving spider Araneus ventricosus genome elucidates the spidroin gene catalogue.</title>
        <authorList>
            <person name="Kono N."/>
            <person name="Nakamura H."/>
            <person name="Ohtoshi R."/>
            <person name="Moran D.A.P."/>
            <person name="Shinohara A."/>
            <person name="Yoshida Y."/>
            <person name="Fujiwara M."/>
            <person name="Mori M."/>
            <person name="Tomita M."/>
            <person name="Arakawa K."/>
        </authorList>
    </citation>
    <scope>NUCLEOTIDE SEQUENCE [LARGE SCALE GENOMIC DNA]</scope>
</reference>
<gene>
    <name evidence="2" type="ORF">AVEN_97666_1</name>
</gene>
<proteinExistence type="predicted"/>
<sequence length="124" mass="14349">MNQEIIEDVEFGSEHEKENQTSFRGNKLTEEDGLISDYEIPVSANRLNDSAQKKSNTDSYGTEISYESHLCSVNRENDESMIEMRIEKEVMAELMQLKKDDLLFDIKTVPYSLVSDGEDTRRKF</sequence>
<feature type="compositionally biased region" description="Acidic residues" evidence="1">
    <location>
        <begin position="1"/>
        <end position="11"/>
    </location>
</feature>
<organism evidence="2 3">
    <name type="scientific">Araneus ventricosus</name>
    <name type="common">Orbweaver spider</name>
    <name type="synonym">Epeira ventricosa</name>
    <dbReference type="NCBI Taxonomy" id="182803"/>
    <lineage>
        <taxon>Eukaryota</taxon>
        <taxon>Metazoa</taxon>
        <taxon>Ecdysozoa</taxon>
        <taxon>Arthropoda</taxon>
        <taxon>Chelicerata</taxon>
        <taxon>Arachnida</taxon>
        <taxon>Araneae</taxon>
        <taxon>Araneomorphae</taxon>
        <taxon>Entelegynae</taxon>
        <taxon>Araneoidea</taxon>
        <taxon>Araneidae</taxon>
        <taxon>Araneus</taxon>
    </lineage>
</organism>
<keyword evidence="3" id="KW-1185">Reference proteome</keyword>
<comment type="caution">
    <text evidence="2">The sequence shown here is derived from an EMBL/GenBank/DDBJ whole genome shotgun (WGS) entry which is preliminary data.</text>
</comment>
<name>A0A4Y2GWQ6_ARAVE</name>
<dbReference type="EMBL" id="BGPR01001598">
    <property type="protein sequence ID" value="GBM57557.1"/>
    <property type="molecule type" value="Genomic_DNA"/>
</dbReference>